<organism evidence="2">
    <name type="scientific">Caldithrix abyssi</name>
    <dbReference type="NCBI Taxonomy" id="187145"/>
    <lineage>
        <taxon>Bacteria</taxon>
        <taxon>Pseudomonadati</taxon>
        <taxon>Calditrichota</taxon>
        <taxon>Calditrichia</taxon>
        <taxon>Calditrichales</taxon>
        <taxon>Calditrichaceae</taxon>
        <taxon>Caldithrix</taxon>
    </lineage>
</organism>
<gene>
    <name evidence="2" type="ORF">ENK44_09235</name>
</gene>
<keyword evidence="1" id="KW-0812">Transmembrane</keyword>
<dbReference type="AlphaFoldDB" id="A0A7V4U1G0"/>
<keyword evidence="1" id="KW-0472">Membrane</keyword>
<sequence>MDENMRNTLRRIHRVNRTLWLGIFSGVVILIVIAFFFYFGTFLDSPVVGIRHPLNQALMFLVFALLLLIMYVKRNYLQTEKIISRAQRRELSITAVDVTDLVSTFGNETNLLAKILIIMRRYYMVIWSAAELIVVVGFIQYVLTLSIRSFLIYGLVGTLSLVINFPRFSFVETMYYKLDLSETVSKENVR</sequence>
<reference evidence="2" key="1">
    <citation type="journal article" date="2020" name="mSystems">
        <title>Genome- and Community-Level Interaction Insights into Carbon Utilization and Element Cycling Functions of Hydrothermarchaeota in Hydrothermal Sediment.</title>
        <authorList>
            <person name="Zhou Z."/>
            <person name="Liu Y."/>
            <person name="Xu W."/>
            <person name="Pan J."/>
            <person name="Luo Z.H."/>
            <person name="Li M."/>
        </authorList>
    </citation>
    <scope>NUCLEOTIDE SEQUENCE [LARGE SCALE GENOMIC DNA]</scope>
    <source>
        <strain evidence="2">HyVt-577</strain>
    </source>
</reference>
<evidence type="ECO:0000256" key="1">
    <source>
        <dbReference type="SAM" id="Phobius"/>
    </source>
</evidence>
<dbReference type="EMBL" id="DRQG01000086">
    <property type="protein sequence ID" value="HGY55873.1"/>
    <property type="molecule type" value="Genomic_DNA"/>
</dbReference>
<proteinExistence type="predicted"/>
<feature type="transmembrane region" description="Helical" evidence="1">
    <location>
        <begin position="150"/>
        <end position="170"/>
    </location>
</feature>
<protein>
    <submittedName>
        <fullName evidence="2">Uncharacterized protein</fullName>
    </submittedName>
</protein>
<comment type="caution">
    <text evidence="2">The sequence shown here is derived from an EMBL/GenBank/DDBJ whole genome shotgun (WGS) entry which is preliminary data.</text>
</comment>
<feature type="transmembrane region" description="Helical" evidence="1">
    <location>
        <begin position="122"/>
        <end position="144"/>
    </location>
</feature>
<dbReference type="Proteomes" id="UP000885779">
    <property type="component" value="Unassembled WGS sequence"/>
</dbReference>
<evidence type="ECO:0000313" key="2">
    <source>
        <dbReference type="EMBL" id="HGY55873.1"/>
    </source>
</evidence>
<accession>A0A7V4U1G0</accession>
<keyword evidence="1" id="KW-1133">Transmembrane helix</keyword>
<feature type="transmembrane region" description="Helical" evidence="1">
    <location>
        <begin position="54"/>
        <end position="72"/>
    </location>
</feature>
<feature type="transmembrane region" description="Helical" evidence="1">
    <location>
        <begin position="20"/>
        <end position="42"/>
    </location>
</feature>
<name>A0A7V4U1G0_CALAY</name>